<evidence type="ECO:0000256" key="2">
    <source>
        <dbReference type="ARBA" id="ARBA00012438"/>
    </source>
</evidence>
<dbReference type="Gene3D" id="3.30.565.10">
    <property type="entry name" value="Histidine kinase-like ATPase, C-terminal domain"/>
    <property type="match status" value="1"/>
</dbReference>
<evidence type="ECO:0000256" key="3">
    <source>
        <dbReference type="ARBA" id="ARBA00022553"/>
    </source>
</evidence>
<comment type="caution">
    <text evidence="11">The sequence shown here is derived from an EMBL/GenBank/DDBJ whole genome shotgun (WGS) entry which is preliminary data.</text>
</comment>
<evidence type="ECO:0000256" key="5">
    <source>
        <dbReference type="ARBA" id="ARBA00022741"/>
    </source>
</evidence>
<name>A0A4Q0ZJK5_9BACT</name>
<dbReference type="Gene3D" id="3.30.450.20">
    <property type="entry name" value="PAS domain"/>
    <property type="match status" value="1"/>
</dbReference>
<feature type="transmembrane region" description="Helical" evidence="9">
    <location>
        <begin position="293"/>
        <end position="313"/>
    </location>
</feature>
<keyword evidence="8" id="KW-0902">Two-component regulatory system</keyword>
<organism evidence="11 12">
    <name type="scientific">Arcobacter cloacae</name>
    <dbReference type="NCBI Taxonomy" id="1054034"/>
    <lineage>
        <taxon>Bacteria</taxon>
        <taxon>Pseudomonadati</taxon>
        <taxon>Campylobacterota</taxon>
        <taxon>Epsilonproteobacteria</taxon>
        <taxon>Campylobacterales</taxon>
        <taxon>Arcobacteraceae</taxon>
        <taxon>Arcobacter</taxon>
    </lineage>
</organism>
<feature type="transmembrane region" description="Helical" evidence="9">
    <location>
        <begin position="7"/>
        <end position="29"/>
    </location>
</feature>
<dbReference type="Proteomes" id="UP000290870">
    <property type="component" value="Unassembled WGS sequence"/>
</dbReference>
<dbReference type="Pfam" id="PF02518">
    <property type="entry name" value="HATPase_c"/>
    <property type="match status" value="1"/>
</dbReference>
<dbReference type="InterPro" id="IPR005467">
    <property type="entry name" value="His_kinase_dom"/>
</dbReference>
<dbReference type="Pfam" id="PF00512">
    <property type="entry name" value="HisKA"/>
    <property type="match status" value="1"/>
</dbReference>
<evidence type="ECO:0000313" key="12">
    <source>
        <dbReference type="Proteomes" id="UP000290870"/>
    </source>
</evidence>
<dbReference type="AlphaFoldDB" id="A0A4Q0ZJK5"/>
<keyword evidence="5" id="KW-0547">Nucleotide-binding</keyword>
<dbReference type="PANTHER" id="PTHR43065:SF10">
    <property type="entry name" value="PEROXIDE STRESS-ACTIVATED HISTIDINE KINASE MAK3"/>
    <property type="match status" value="1"/>
</dbReference>
<dbReference type="PROSITE" id="PS50109">
    <property type="entry name" value="HIS_KIN"/>
    <property type="match status" value="1"/>
</dbReference>
<keyword evidence="7" id="KW-0067">ATP-binding</keyword>
<accession>A0A4Q0ZJK5</accession>
<dbReference type="Pfam" id="PF14827">
    <property type="entry name" value="dCache_3"/>
    <property type="match status" value="1"/>
</dbReference>
<dbReference type="InterPro" id="IPR003661">
    <property type="entry name" value="HisK_dim/P_dom"/>
</dbReference>
<dbReference type="SUPFAM" id="SSF55874">
    <property type="entry name" value="ATPase domain of HSP90 chaperone/DNA topoisomerase II/histidine kinase"/>
    <property type="match status" value="1"/>
</dbReference>
<evidence type="ECO:0000256" key="7">
    <source>
        <dbReference type="ARBA" id="ARBA00022840"/>
    </source>
</evidence>
<dbReference type="SUPFAM" id="SSF103190">
    <property type="entry name" value="Sensory domain-like"/>
    <property type="match status" value="1"/>
</dbReference>
<dbReference type="GO" id="GO:0000155">
    <property type="term" value="F:phosphorelay sensor kinase activity"/>
    <property type="evidence" value="ECO:0007669"/>
    <property type="project" value="InterPro"/>
</dbReference>
<evidence type="ECO:0000256" key="1">
    <source>
        <dbReference type="ARBA" id="ARBA00000085"/>
    </source>
</evidence>
<dbReference type="SUPFAM" id="SSF47384">
    <property type="entry name" value="Homodimeric domain of signal transducing histidine kinase"/>
    <property type="match status" value="1"/>
</dbReference>
<dbReference type="InterPro" id="IPR003594">
    <property type="entry name" value="HATPase_dom"/>
</dbReference>
<dbReference type="GO" id="GO:0005524">
    <property type="term" value="F:ATP binding"/>
    <property type="evidence" value="ECO:0007669"/>
    <property type="project" value="UniProtKB-KW"/>
</dbReference>
<comment type="catalytic activity">
    <reaction evidence="1">
        <text>ATP + protein L-histidine = ADP + protein N-phospho-L-histidine.</text>
        <dbReference type="EC" id="2.7.13.3"/>
    </reaction>
</comment>
<proteinExistence type="predicted"/>
<evidence type="ECO:0000256" key="6">
    <source>
        <dbReference type="ARBA" id="ARBA00022777"/>
    </source>
</evidence>
<reference evidence="11 12" key="1">
    <citation type="submission" date="2017-10" db="EMBL/GenBank/DDBJ databases">
        <title>Genomics of the genus Arcobacter.</title>
        <authorList>
            <person name="Perez-Cataluna A."/>
            <person name="Figueras M.J."/>
        </authorList>
    </citation>
    <scope>NUCLEOTIDE SEQUENCE [LARGE SCALE GENOMIC DNA]</scope>
    <source>
        <strain evidence="11 12">F26</strain>
    </source>
</reference>
<dbReference type="EC" id="2.7.13.3" evidence="2"/>
<keyword evidence="6" id="KW-0418">Kinase</keyword>
<evidence type="ECO:0000259" key="10">
    <source>
        <dbReference type="PROSITE" id="PS50109"/>
    </source>
</evidence>
<dbReference type="InterPro" id="IPR029150">
    <property type="entry name" value="dCache_3"/>
</dbReference>
<keyword evidence="4" id="KW-0808">Transferase</keyword>
<sequence>MASKKSTFIIILSFFILTILIVLGTYFYISKKQENLLDSIYKTTHSNIINTTENLIKDKLNATLTISLALSKNNNLHKVIKEEDYSKLDYSKIINEIKENSKYKNVWIQVVDKSGKSIYRSWTDKKGDNLLFRNDLKNTLTNQNISTSISVALFSLTLKARTPIYDEENNFLGALEIITHFNSIADDLKENYVDSIVIADKKYKNTIKFPYTNIFIGDYYVANKNVNPQLISYIQNKNVEKYVNIPEYIVENGYLISNYTLYDKNNDKLAYILNFIKLKDIDLQIVKSFKIQIIMVSVIALIIIFFSFLLFMYSRYIKEIKLQENKKQSILDSQSNIIVITDGKEIIDANKKLCHFFIDIKNLQEFKNKYKCICKAFIDMNDEFYIIEKDYDGKNWAEYVLENADKNFKVAMKNKDGEIRHFSLKTSRMNLENYIIATLSDITQEIEQIYKDKEKDRLLFQQSKISAIADTLKNIAHQWRQPLSIISTIASGMKIKKELNILDEEEFKESCESIISNTKRLSNTIENFTNFFNKDENLTSFSFVEALEETINFFDSIFEKNSIKCIFDYSDDFILECNRNDFSQAILNILDNSVYALTNKKSENERFIFINFKENILEIRDNAEGIDNQIISKILEPYFTTKHQGFGVGLGLYVVQELFVKNLGYKIDIKNVTFEYQNKKYFGTSFIVDFN</sequence>
<dbReference type="Gene3D" id="1.10.287.130">
    <property type="match status" value="1"/>
</dbReference>
<dbReference type="OrthoDB" id="9772835at2"/>
<evidence type="ECO:0000256" key="8">
    <source>
        <dbReference type="ARBA" id="ARBA00023012"/>
    </source>
</evidence>
<feature type="domain" description="Histidine kinase" evidence="10">
    <location>
        <begin position="474"/>
        <end position="691"/>
    </location>
</feature>
<dbReference type="InterPro" id="IPR029151">
    <property type="entry name" value="Sensor-like_sf"/>
</dbReference>
<keyword evidence="9" id="KW-1133">Transmembrane helix</keyword>
<dbReference type="InterPro" id="IPR036890">
    <property type="entry name" value="HATPase_C_sf"/>
</dbReference>
<evidence type="ECO:0000256" key="9">
    <source>
        <dbReference type="SAM" id="Phobius"/>
    </source>
</evidence>
<protein>
    <recommendedName>
        <fullName evidence="2">histidine kinase</fullName>
        <ecNumber evidence="2">2.7.13.3</ecNumber>
    </recommendedName>
</protein>
<keyword evidence="9" id="KW-0812">Transmembrane</keyword>
<keyword evidence="9" id="KW-0472">Membrane</keyword>
<dbReference type="InterPro" id="IPR036097">
    <property type="entry name" value="HisK_dim/P_sf"/>
</dbReference>
<dbReference type="EMBL" id="PDJZ01000008">
    <property type="protein sequence ID" value="RXJ83746.1"/>
    <property type="molecule type" value="Genomic_DNA"/>
</dbReference>
<evidence type="ECO:0000313" key="11">
    <source>
        <dbReference type="EMBL" id="RXJ83746.1"/>
    </source>
</evidence>
<gene>
    <name evidence="11" type="ORF">CRU90_08040</name>
</gene>
<keyword evidence="3" id="KW-0597">Phosphoprotein</keyword>
<dbReference type="PANTHER" id="PTHR43065">
    <property type="entry name" value="SENSOR HISTIDINE KINASE"/>
    <property type="match status" value="1"/>
</dbReference>
<dbReference type="CDD" id="cd00082">
    <property type="entry name" value="HisKA"/>
    <property type="match status" value="1"/>
</dbReference>
<dbReference type="SMART" id="SM00387">
    <property type="entry name" value="HATPase_c"/>
    <property type="match status" value="1"/>
</dbReference>
<evidence type="ECO:0000256" key="4">
    <source>
        <dbReference type="ARBA" id="ARBA00022679"/>
    </source>
</evidence>